<sequence>MLLNVALVLIFKNPLRLIKGPFILFGVLSVLCLTYRFVIYPATKSQIQKEKAAVINKRGWEYINDPELDTAFINREQDNKLISGALFRIAGFQTVVAFVLAAVGIFTSGDKKVYSLYALGFLVLAFLFLT</sequence>
<feature type="transmembrane region" description="Helical" evidence="1">
    <location>
        <begin position="20"/>
        <end position="39"/>
    </location>
</feature>
<keyword evidence="1" id="KW-0812">Transmembrane</keyword>
<dbReference type="RefSeq" id="WP_185271020.1">
    <property type="nucleotide sequence ID" value="NZ_CP055156.1"/>
</dbReference>
<name>A0A7G7GBK8_9BACT</name>
<organism evidence="2 3">
    <name type="scientific">Adhaeribacter swui</name>
    <dbReference type="NCBI Taxonomy" id="2086471"/>
    <lineage>
        <taxon>Bacteria</taxon>
        <taxon>Pseudomonadati</taxon>
        <taxon>Bacteroidota</taxon>
        <taxon>Cytophagia</taxon>
        <taxon>Cytophagales</taxon>
        <taxon>Hymenobacteraceae</taxon>
        <taxon>Adhaeribacter</taxon>
    </lineage>
</organism>
<keyword evidence="1" id="KW-1133">Transmembrane helix</keyword>
<accession>A0A7G7GBK8</accession>
<dbReference type="EMBL" id="CP055156">
    <property type="protein sequence ID" value="QNF34542.1"/>
    <property type="molecule type" value="Genomic_DNA"/>
</dbReference>
<evidence type="ECO:0000256" key="1">
    <source>
        <dbReference type="SAM" id="Phobius"/>
    </source>
</evidence>
<dbReference type="KEGG" id="aswu:HUW51_18085"/>
<keyword evidence="3" id="KW-1185">Reference proteome</keyword>
<evidence type="ECO:0000313" key="3">
    <source>
        <dbReference type="Proteomes" id="UP000515237"/>
    </source>
</evidence>
<protein>
    <submittedName>
        <fullName evidence="2">Uncharacterized protein</fullName>
    </submittedName>
</protein>
<dbReference type="AlphaFoldDB" id="A0A7G7GBK8"/>
<gene>
    <name evidence="2" type="ORF">HUW51_18085</name>
</gene>
<keyword evidence="1" id="KW-0472">Membrane</keyword>
<reference evidence="2 3" key="1">
    <citation type="journal article" date="2018" name="Int. J. Syst. Evol. Microbiol.">
        <title>Adhaeribacter swui sp. nov., isolated from wet mud.</title>
        <authorList>
            <person name="Kim D.U."/>
            <person name="Kim K.W."/>
            <person name="Kang M.S."/>
            <person name="Kim J.Y."/>
            <person name="Jang J.H."/>
            <person name="Kim M.K."/>
        </authorList>
    </citation>
    <scope>NUCLEOTIDE SEQUENCE [LARGE SCALE GENOMIC DNA]</scope>
    <source>
        <strain evidence="2 3">KCTC 52873</strain>
    </source>
</reference>
<proteinExistence type="predicted"/>
<feature type="transmembrane region" description="Helical" evidence="1">
    <location>
        <begin position="85"/>
        <end position="107"/>
    </location>
</feature>
<dbReference type="Proteomes" id="UP000515237">
    <property type="component" value="Chromosome"/>
</dbReference>
<evidence type="ECO:0000313" key="2">
    <source>
        <dbReference type="EMBL" id="QNF34542.1"/>
    </source>
</evidence>
<feature type="transmembrane region" description="Helical" evidence="1">
    <location>
        <begin position="113"/>
        <end position="129"/>
    </location>
</feature>